<organism evidence="5 6">
    <name type="scientific">Rhizobium loti</name>
    <name type="common">Mesorhizobium loti</name>
    <dbReference type="NCBI Taxonomy" id="381"/>
    <lineage>
        <taxon>Bacteria</taxon>
        <taxon>Pseudomonadati</taxon>
        <taxon>Pseudomonadota</taxon>
        <taxon>Alphaproteobacteria</taxon>
        <taxon>Hyphomicrobiales</taxon>
        <taxon>Phyllobacteriaceae</taxon>
        <taxon>Mesorhizobium</taxon>
    </lineage>
</organism>
<dbReference type="InterPro" id="IPR002347">
    <property type="entry name" value="SDR_fam"/>
</dbReference>
<dbReference type="PROSITE" id="PS00061">
    <property type="entry name" value="ADH_SHORT"/>
    <property type="match status" value="1"/>
</dbReference>
<dbReference type="Gene3D" id="3.40.50.720">
    <property type="entry name" value="NAD(P)-binding Rossmann-like Domain"/>
    <property type="match status" value="1"/>
</dbReference>
<dbReference type="PANTHER" id="PTHR24321">
    <property type="entry name" value="DEHYDROGENASES, SHORT CHAIN"/>
    <property type="match status" value="1"/>
</dbReference>
<keyword evidence="3" id="KW-0520">NAD</keyword>
<dbReference type="PANTHER" id="PTHR24321:SF8">
    <property type="entry name" value="ESTRADIOL 17-BETA-DEHYDROGENASE 8-RELATED"/>
    <property type="match status" value="1"/>
</dbReference>
<proteinExistence type="inferred from homology"/>
<dbReference type="PRINTS" id="PR00080">
    <property type="entry name" value="SDRFAMILY"/>
</dbReference>
<keyword evidence="2" id="KW-0560">Oxidoreductase</keyword>
<dbReference type="InterPro" id="IPR057326">
    <property type="entry name" value="KR_dom"/>
</dbReference>
<dbReference type="SUPFAM" id="SSF51735">
    <property type="entry name" value="NAD(P)-binding Rossmann-fold domains"/>
    <property type="match status" value="1"/>
</dbReference>
<gene>
    <name evidence="5" type="ORF">AU467_20215</name>
</gene>
<sequence length="248" mass="25988">MNDGLVDKVVIVTGAAGGIGSAIARTMYSLGARLLVADYNASSVSSLAISLDSSGERIVPIGYDASNPSDADAAVSTCIERFGHIDHVIPAAAIYEDQPFATMTDEQWRRTMSINLDGVFYICRRSIPHIRAGGTIVTIASDAAHEGCSPEHAHYGASKGGVLAFTKSLARELAPKIRVNTVSPGTIDTPMVAEFLQRNGDKWLAITPAGRFGAPEEVAQVVAFLCSQGASYMTGQALHVNGGAYMGG</sequence>
<dbReference type="InterPro" id="IPR020904">
    <property type="entry name" value="Sc_DH/Rdtase_CS"/>
</dbReference>
<dbReference type="Proteomes" id="UP000053176">
    <property type="component" value="Unassembled WGS sequence"/>
</dbReference>
<dbReference type="SMART" id="SM00822">
    <property type="entry name" value="PKS_KR"/>
    <property type="match status" value="1"/>
</dbReference>
<evidence type="ECO:0000259" key="4">
    <source>
        <dbReference type="SMART" id="SM00822"/>
    </source>
</evidence>
<dbReference type="FunFam" id="3.40.50.720:FF:000084">
    <property type="entry name" value="Short-chain dehydrogenase reductase"/>
    <property type="match status" value="1"/>
</dbReference>
<dbReference type="InterPro" id="IPR036291">
    <property type="entry name" value="NAD(P)-bd_dom_sf"/>
</dbReference>
<comment type="similarity">
    <text evidence="1">Belongs to the short-chain dehydrogenases/reductases (SDR) family.</text>
</comment>
<reference evidence="5 6" key="1">
    <citation type="submission" date="2015-12" db="EMBL/GenBank/DDBJ databases">
        <title>Draft genome sequence of Mesorhizobium sp. UFLA 01-765, a multitolerant efficient symbiont and plant-growth promoting strain isolated from Zn-mining soil using Leucaena leucocephala as a trap plant.</title>
        <authorList>
            <person name="Rangel W.M."/>
            <person name="Thijs S."/>
            <person name="Longatti S.M."/>
            <person name="Moreira F.M."/>
            <person name="Weyens N."/>
            <person name="Vangronsveld J."/>
            <person name="Van Hamme J.D."/>
            <person name="Bottos E.M."/>
            <person name="Rineau F."/>
        </authorList>
    </citation>
    <scope>NUCLEOTIDE SEQUENCE [LARGE SCALE GENOMIC DNA]</scope>
    <source>
        <strain evidence="5 6">UFLA 01-765</strain>
    </source>
</reference>
<dbReference type="CDD" id="cd05233">
    <property type="entry name" value="SDR_c"/>
    <property type="match status" value="1"/>
</dbReference>
<feature type="domain" description="Ketoreductase" evidence="4">
    <location>
        <begin position="8"/>
        <end position="190"/>
    </location>
</feature>
<evidence type="ECO:0000256" key="2">
    <source>
        <dbReference type="ARBA" id="ARBA00023002"/>
    </source>
</evidence>
<dbReference type="AlphaFoldDB" id="A0A117N3N6"/>
<evidence type="ECO:0000313" key="6">
    <source>
        <dbReference type="Proteomes" id="UP000053176"/>
    </source>
</evidence>
<accession>A0A117N3N6</accession>
<dbReference type="GO" id="GO:0016491">
    <property type="term" value="F:oxidoreductase activity"/>
    <property type="evidence" value="ECO:0007669"/>
    <property type="project" value="UniProtKB-KW"/>
</dbReference>
<dbReference type="OrthoDB" id="9792355at2"/>
<evidence type="ECO:0000256" key="1">
    <source>
        <dbReference type="ARBA" id="ARBA00006484"/>
    </source>
</evidence>
<evidence type="ECO:0000313" key="5">
    <source>
        <dbReference type="EMBL" id="KUM26663.1"/>
    </source>
</evidence>
<dbReference type="PRINTS" id="PR00081">
    <property type="entry name" value="GDHRDH"/>
</dbReference>
<dbReference type="EMBL" id="LPWA01000103">
    <property type="protein sequence ID" value="KUM26663.1"/>
    <property type="molecule type" value="Genomic_DNA"/>
</dbReference>
<comment type="caution">
    <text evidence="5">The sequence shown here is derived from an EMBL/GenBank/DDBJ whole genome shotgun (WGS) entry which is preliminary data.</text>
</comment>
<name>A0A117N3N6_RHILI</name>
<protein>
    <submittedName>
        <fullName evidence="5">3-oxoacyl-ACP reductase</fullName>
    </submittedName>
</protein>
<dbReference type="Pfam" id="PF13561">
    <property type="entry name" value="adh_short_C2"/>
    <property type="match status" value="1"/>
</dbReference>
<evidence type="ECO:0000256" key="3">
    <source>
        <dbReference type="ARBA" id="ARBA00023027"/>
    </source>
</evidence>